<comment type="caution">
    <text evidence="1">The sequence shown here is derived from an EMBL/GenBank/DDBJ whole genome shotgun (WGS) entry which is preliminary data.</text>
</comment>
<reference evidence="1" key="1">
    <citation type="submission" date="2020-12" db="EMBL/GenBank/DDBJ databases">
        <title>Draft Genome of Candida africana.</title>
        <authorList>
            <person name="Ayanbimpe G.M."/>
            <person name="Enweani I.B."/>
            <person name="Aguiyi J.C."/>
            <person name="Nnadi U.P."/>
            <person name="Izam Y."/>
            <person name="Ubani A."/>
            <person name="Ngene A.C."/>
        </authorList>
    </citation>
    <scope>NUCLEOTIDE SEQUENCE</scope>
    <source>
        <strain evidence="1">CEC4854</strain>
    </source>
</reference>
<evidence type="ECO:0000313" key="2">
    <source>
        <dbReference type="Proteomes" id="UP000742417"/>
    </source>
</evidence>
<dbReference type="EMBL" id="JAENJO010000001">
    <property type="protein sequence ID" value="KAG8204694.1"/>
    <property type="molecule type" value="Genomic_DNA"/>
</dbReference>
<dbReference type="Proteomes" id="UP000742417">
    <property type="component" value="Unassembled WGS sequence"/>
</dbReference>
<gene>
    <name evidence="1" type="primary">HST1</name>
    <name evidence="1" type="ORF">GWM34_00498</name>
</gene>
<accession>A0ACB7FTC3</accession>
<protein>
    <submittedName>
        <fullName evidence="1">HST1</fullName>
    </submittedName>
</protein>
<feature type="non-terminal residue" evidence="1">
    <location>
        <position position="1"/>
    </location>
</feature>
<proteinExistence type="predicted"/>
<name>A0ACB7FTC3_9ASCO</name>
<evidence type="ECO:0000313" key="1">
    <source>
        <dbReference type="EMBL" id="KAG8204694.1"/>
    </source>
</evidence>
<sequence>MPGDNDIVLVDSSSDNEEEREDDDDDESQHREIKKFKSNPNPSQTRDMNESHVVNKSNFSTVPFNAVSSSSSSDNDQDNDEEEEEEEESEINGDQILLSIDDEYDSEGLTKESSRTPIGSNTSDIIINGVTIITNNNDSSLVASSSSSDDDDDKDDDNDDDASDLESDFAFEEIPPSLIMETRKYLKQNGTMKFLDKYLPTAASIENIIKLILQLGFVPKRKLNNGLDENDIMEYIKILNHAIIKVKSIRERREDITTINDVLKLIENSKNIMVITGAGISTSLGIPDFRSSQGFYSMIQHLGLSDPQEVFDLDLFLNDPNIFYSIAHMILPPNQIYSPLHSFIKLLQDKNKLLRNYTQNIDNLESYAGIHKENLIQCHGSFATASCITCGYKVDGEIIFPEIKNKEIPYCPKCNEVKQSILKKEKNTKSKSKKKNKNKNKPYDDDDEEEEEGETYFHESFGVMKPDITFFGEQLPENFKIAINQDINKVDLVLVIGTSLKVAPVADIVGKIPEHIPQILLNKDPINHCQFDVSLLGYCDDVASYIANELGESWDLPHPDYNKIRGEKNGENLLVQLLDSTLREYLISNKKNDLSSEQEQNKMGEENRKVEESGRRPNESGGKSG</sequence>
<keyword evidence="2" id="KW-1185">Reference proteome</keyword>
<organism evidence="1 2">
    <name type="scientific">Candida africana</name>
    <dbReference type="NCBI Taxonomy" id="241526"/>
    <lineage>
        <taxon>Eukaryota</taxon>
        <taxon>Fungi</taxon>
        <taxon>Dikarya</taxon>
        <taxon>Ascomycota</taxon>
        <taxon>Saccharomycotina</taxon>
        <taxon>Pichiomycetes</taxon>
        <taxon>Debaryomycetaceae</taxon>
        <taxon>Candida/Lodderomyces clade</taxon>
        <taxon>Candida</taxon>
    </lineage>
</organism>